<accession>A0A177NA62</accession>
<feature type="domain" description="DSP-PTPase phosphatase fused to NAD+ Kinase" evidence="1">
    <location>
        <begin position="3"/>
        <end position="129"/>
    </location>
</feature>
<dbReference type="AlphaFoldDB" id="A0A177NA62"/>
<evidence type="ECO:0000313" key="3">
    <source>
        <dbReference type="Proteomes" id="UP000077857"/>
    </source>
</evidence>
<dbReference type="SUPFAM" id="SSF52799">
    <property type="entry name" value="(Phosphotyrosine protein) phosphatases II"/>
    <property type="match status" value="1"/>
</dbReference>
<comment type="caution">
    <text evidence="2">The sequence shown here is derived from an EMBL/GenBank/DDBJ whole genome shotgun (WGS) entry which is preliminary data.</text>
</comment>
<gene>
    <name evidence="2" type="ORF">A1507_15850</name>
</gene>
<evidence type="ECO:0000313" key="2">
    <source>
        <dbReference type="EMBL" id="OAI13970.1"/>
    </source>
</evidence>
<dbReference type="EMBL" id="LUUJ01000094">
    <property type="protein sequence ID" value="OAI13970.1"/>
    <property type="molecule type" value="Genomic_DNA"/>
</dbReference>
<organism evidence="2 3">
    <name type="scientific">Methylomonas koyamae</name>
    <dbReference type="NCBI Taxonomy" id="702114"/>
    <lineage>
        <taxon>Bacteria</taxon>
        <taxon>Pseudomonadati</taxon>
        <taxon>Pseudomonadota</taxon>
        <taxon>Gammaproteobacteria</taxon>
        <taxon>Methylococcales</taxon>
        <taxon>Methylococcaceae</taxon>
        <taxon>Methylomonas</taxon>
    </lineage>
</organism>
<dbReference type="RefSeq" id="WP_064041213.1">
    <property type="nucleotide sequence ID" value="NZ_LUUJ01000094.1"/>
</dbReference>
<reference evidence="2 3" key="1">
    <citation type="submission" date="2016-03" db="EMBL/GenBank/DDBJ databases">
        <authorList>
            <person name="Ploux O."/>
        </authorList>
    </citation>
    <scope>NUCLEOTIDE SEQUENCE [LARGE SCALE GENOMIC DNA]</scope>
    <source>
        <strain evidence="2 3">R-45378</strain>
    </source>
</reference>
<proteinExistence type="predicted"/>
<dbReference type="CDD" id="cd14503">
    <property type="entry name" value="PTP-bact"/>
    <property type="match status" value="1"/>
</dbReference>
<dbReference type="Pfam" id="PF22741">
    <property type="entry name" value="PTP-NADK"/>
    <property type="match status" value="1"/>
</dbReference>
<sequence length="167" mass="18767">MSNFQDAPLQSRHHVMEAKNTYQVFDRLWCSAQLTEMDIAKLPALGIEAVINLAPPTASNALPGEAELVAAQGIAYMQIPVAWEQPRLSQLEQFFGVLKAFEGHKVWVHCAKNMRASAFIYLYRKLCLAEDEEAASYPMSEIWTPNSIWHAFIDNANQHIKGPSAHD</sequence>
<dbReference type="InterPro" id="IPR055214">
    <property type="entry name" value="PTP-NADK"/>
</dbReference>
<dbReference type="OrthoDB" id="7391097at2"/>
<protein>
    <submittedName>
        <fullName evidence="2">Phosphotyrosine protein phosphatase</fullName>
    </submittedName>
</protein>
<evidence type="ECO:0000259" key="1">
    <source>
        <dbReference type="Pfam" id="PF22741"/>
    </source>
</evidence>
<dbReference type="Gene3D" id="3.90.190.10">
    <property type="entry name" value="Protein tyrosine phosphatase superfamily"/>
    <property type="match status" value="1"/>
</dbReference>
<dbReference type="Proteomes" id="UP000077857">
    <property type="component" value="Unassembled WGS sequence"/>
</dbReference>
<name>A0A177NA62_9GAMM</name>
<dbReference type="InterPro" id="IPR029021">
    <property type="entry name" value="Prot-tyrosine_phosphatase-like"/>
</dbReference>